<evidence type="ECO:0000259" key="10">
    <source>
        <dbReference type="Pfam" id="PF00535"/>
    </source>
</evidence>
<dbReference type="EMBL" id="BOMG01000133">
    <property type="protein sequence ID" value="GID61669.1"/>
    <property type="molecule type" value="Genomic_DNA"/>
</dbReference>
<evidence type="ECO:0000313" key="11">
    <source>
        <dbReference type="EMBL" id="GID61669.1"/>
    </source>
</evidence>
<evidence type="ECO:0000256" key="9">
    <source>
        <dbReference type="ARBA" id="ARBA00040345"/>
    </source>
</evidence>
<evidence type="ECO:0000256" key="7">
    <source>
        <dbReference type="ARBA" id="ARBA00037904"/>
    </source>
</evidence>
<proteinExistence type="inferred from homology"/>
<reference evidence="11 12" key="1">
    <citation type="submission" date="2021-01" db="EMBL/GenBank/DDBJ databases">
        <title>Whole genome shotgun sequence of Actinoplanes couchii NBRC 106145.</title>
        <authorList>
            <person name="Komaki H."/>
            <person name="Tamura T."/>
        </authorList>
    </citation>
    <scope>NUCLEOTIDE SEQUENCE [LARGE SCALE GENOMIC DNA]</scope>
    <source>
        <strain evidence="11 12">NBRC 106145</strain>
    </source>
</reference>
<accession>A0ABQ3XT43</accession>
<keyword evidence="5" id="KW-0472">Membrane</keyword>
<evidence type="ECO:0000256" key="8">
    <source>
        <dbReference type="ARBA" id="ARBA00038120"/>
    </source>
</evidence>
<protein>
    <recommendedName>
        <fullName evidence="9">4,4'-diaponeurosporenoate glycosyltransferase</fullName>
    </recommendedName>
</protein>
<organism evidence="11 12">
    <name type="scientific">Actinoplanes couchii</name>
    <dbReference type="NCBI Taxonomy" id="403638"/>
    <lineage>
        <taxon>Bacteria</taxon>
        <taxon>Bacillati</taxon>
        <taxon>Actinomycetota</taxon>
        <taxon>Actinomycetes</taxon>
        <taxon>Micromonosporales</taxon>
        <taxon>Micromonosporaceae</taxon>
        <taxon>Actinoplanes</taxon>
    </lineage>
</organism>
<dbReference type="GO" id="GO:0016740">
    <property type="term" value="F:transferase activity"/>
    <property type="evidence" value="ECO:0007669"/>
    <property type="project" value="UniProtKB-KW"/>
</dbReference>
<evidence type="ECO:0000256" key="3">
    <source>
        <dbReference type="ARBA" id="ARBA00022676"/>
    </source>
</evidence>
<keyword evidence="2" id="KW-1003">Cell membrane</keyword>
<dbReference type="SUPFAM" id="SSF53448">
    <property type="entry name" value="Nucleotide-diphospho-sugar transferases"/>
    <property type="match status" value="1"/>
</dbReference>
<evidence type="ECO:0000256" key="2">
    <source>
        <dbReference type="ARBA" id="ARBA00022475"/>
    </source>
</evidence>
<dbReference type="PANTHER" id="PTHR43646:SF2">
    <property type="entry name" value="GLYCOSYLTRANSFERASE 2-LIKE DOMAIN-CONTAINING PROTEIN"/>
    <property type="match status" value="1"/>
</dbReference>
<dbReference type="Pfam" id="PF00535">
    <property type="entry name" value="Glycos_transf_2"/>
    <property type="match status" value="1"/>
</dbReference>
<keyword evidence="12" id="KW-1185">Reference proteome</keyword>
<name>A0ABQ3XT43_9ACTN</name>
<dbReference type="InterPro" id="IPR029044">
    <property type="entry name" value="Nucleotide-diphossugar_trans"/>
</dbReference>
<comment type="caution">
    <text evidence="11">The sequence shown here is derived from an EMBL/GenBank/DDBJ whole genome shotgun (WGS) entry which is preliminary data.</text>
</comment>
<comment type="subcellular location">
    <subcellularLocation>
        <location evidence="1">Cell membrane</location>
    </subcellularLocation>
</comment>
<comment type="similarity">
    <text evidence="8">Belongs to the glycosyltransferase 2 family. CrtQ subfamily.</text>
</comment>
<dbReference type="Gene3D" id="3.90.550.10">
    <property type="entry name" value="Spore Coat Polysaccharide Biosynthesis Protein SpsA, Chain A"/>
    <property type="match status" value="1"/>
</dbReference>
<comment type="function">
    <text evidence="6">Catalyzes the glycosylation of 4,4'-diaponeurosporenoate, i.e. the esterification of glucose at the C1'' position with the carboxyl group of 4,4'-diaponeurosporenic acid, to form glycosyl-4,4'-diaponeurosporenoate. This is a step in the biosynthesis of staphyloxanthin, an orange pigment present in most staphylococci strains.</text>
</comment>
<evidence type="ECO:0000256" key="5">
    <source>
        <dbReference type="ARBA" id="ARBA00023136"/>
    </source>
</evidence>
<evidence type="ECO:0000256" key="4">
    <source>
        <dbReference type="ARBA" id="ARBA00022679"/>
    </source>
</evidence>
<comment type="pathway">
    <text evidence="7">Carotenoid biosynthesis; staphyloxanthin biosynthesis; staphyloxanthin from farnesyl diphosphate: step 4/5.</text>
</comment>
<gene>
    <name evidence="11" type="primary">gtrB</name>
    <name evidence="11" type="ORF">Aco03nite_100730</name>
</gene>
<feature type="domain" description="Glycosyltransferase 2-like" evidence="10">
    <location>
        <begin position="6"/>
        <end position="149"/>
    </location>
</feature>
<dbReference type="InterPro" id="IPR001173">
    <property type="entry name" value="Glyco_trans_2-like"/>
</dbReference>
<dbReference type="PANTHER" id="PTHR43646">
    <property type="entry name" value="GLYCOSYLTRANSFERASE"/>
    <property type="match status" value="1"/>
</dbReference>
<keyword evidence="3" id="KW-0328">Glycosyltransferase</keyword>
<sequence length="234" mass="24300">MNRIAVVVPAHDEAALITACLHSVLTAATAVAPVPVEVIVVADACADDTAALARAAGAVVVTTTARNVGAARAAGMRHALRRGPAGLWLATTDADSRVPPEWLGWQLRHAEAGAGLLAGTVVVHDWSGWPAEVRAVYETGYHDAVRGTAHSHAHGANLGVSAAAYQAAGGFGPLLHSEDRDLIERMRRIGARVVTDIGCPVSTSSRMFSRAPQGFAAHLTDLHRRGARPSPAMG</sequence>
<evidence type="ECO:0000256" key="1">
    <source>
        <dbReference type="ARBA" id="ARBA00004236"/>
    </source>
</evidence>
<keyword evidence="4 11" id="KW-0808">Transferase</keyword>
<evidence type="ECO:0000256" key="6">
    <source>
        <dbReference type="ARBA" id="ARBA00037281"/>
    </source>
</evidence>
<dbReference type="Proteomes" id="UP000612282">
    <property type="component" value="Unassembled WGS sequence"/>
</dbReference>
<evidence type="ECO:0000313" key="12">
    <source>
        <dbReference type="Proteomes" id="UP000612282"/>
    </source>
</evidence>
<dbReference type="RefSeq" id="WP_203809869.1">
    <property type="nucleotide sequence ID" value="NZ_BAAAQE010000094.1"/>
</dbReference>